<protein>
    <recommendedName>
        <fullName evidence="3">Tli3-like domain-containing protein</fullName>
    </recommendedName>
</protein>
<proteinExistence type="predicted"/>
<reference evidence="4" key="1">
    <citation type="submission" date="2016-01" db="EMBL/GenBank/DDBJ databases">
        <authorList>
            <person name="Peeters C."/>
        </authorList>
    </citation>
    <scope>NUCLEOTIDE SEQUENCE [LARGE SCALE GENOMIC DNA]</scope>
    <source>
        <strain evidence="4">LMG 29325</strain>
    </source>
</reference>
<comment type="caution">
    <text evidence="4">The sequence shown here is derived from an EMBL/GenBank/DDBJ whole genome shotgun (WGS) entry which is preliminary data.</text>
</comment>
<feature type="chain" id="PRO_5007623606" description="Tli3-like domain-containing protein" evidence="2">
    <location>
        <begin position="19"/>
        <end position="232"/>
    </location>
</feature>
<gene>
    <name evidence="4" type="ORF">AWB82_06235</name>
</gene>
<feature type="signal peptide" evidence="2">
    <location>
        <begin position="1"/>
        <end position="18"/>
    </location>
</feature>
<dbReference type="EMBL" id="FCOJ02000068">
    <property type="protein sequence ID" value="SAK89102.1"/>
    <property type="molecule type" value="Genomic_DNA"/>
</dbReference>
<dbReference type="OrthoDB" id="8963548at2"/>
<organism evidence="4 5">
    <name type="scientific">Caballeronia glebae</name>
    <dbReference type="NCBI Taxonomy" id="1777143"/>
    <lineage>
        <taxon>Bacteria</taxon>
        <taxon>Pseudomonadati</taxon>
        <taxon>Pseudomonadota</taxon>
        <taxon>Betaproteobacteria</taxon>
        <taxon>Burkholderiales</taxon>
        <taxon>Burkholderiaceae</taxon>
        <taxon>Caballeronia</taxon>
    </lineage>
</organism>
<evidence type="ECO:0000259" key="3">
    <source>
        <dbReference type="Pfam" id="PF24316"/>
    </source>
</evidence>
<accession>A0A158D3B2</accession>
<evidence type="ECO:0000256" key="2">
    <source>
        <dbReference type="SAM" id="SignalP"/>
    </source>
</evidence>
<evidence type="ECO:0000313" key="5">
    <source>
        <dbReference type="Proteomes" id="UP000054596"/>
    </source>
</evidence>
<evidence type="ECO:0000313" key="4">
    <source>
        <dbReference type="EMBL" id="SAK89102.1"/>
    </source>
</evidence>
<dbReference type="Pfam" id="PF24316">
    <property type="entry name" value="Tli3"/>
    <property type="match status" value="1"/>
</dbReference>
<dbReference type="InterPro" id="IPR057562">
    <property type="entry name" value="Tli3-like_dom"/>
</dbReference>
<dbReference type="PROSITE" id="PS51257">
    <property type="entry name" value="PROKAR_LIPOPROTEIN"/>
    <property type="match status" value="1"/>
</dbReference>
<name>A0A158D3B2_9BURK</name>
<dbReference type="RefSeq" id="WP_143756934.1">
    <property type="nucleotide sequence ID" value="NZ_FCOJ02000068.1"/>
</dbReference>
<keyword evidence="5" id="KW-1185">Reference proteome</keyword>
<sequence length="232" mass="25843">MSKFIFCTAFLTTLAACASGPHQFTYADFEDAKVLPYDVPPQVIYRIDDYRFITLEHYRDCSHGDTYYNDSKTSIRTYLGRGGIENYQGTLIIADSSERNVVIPSSAPPNFACSDRGCTVSMIYSTDSGKTFRGTKYMLSFDPYSDSRDMTIVATSDSIYVARRSAIDTMVDKYPLNPAVDLNKPYPPGFLNEGAWAAKRKLMPDNLHSPSGQERLSCDASIRPSNPDAPLN</sequence>
<dbReference type="Proteomes" id="UP000054596">
    <property type="component" value="Unassembled WGS sequence"/>
</dbReference>
<dbReference type="AlphaFoldDB" id="A0A158D3B2"/>
<evidence type="ECO:0000256" key="1">
    <source>
        <dbReference type="SAM" id="MobiDB-lite"/>
    </source>
</evidence>
<feature type="region of interest" description="Disordered" evidence="1">
    <location>
        <begin position="204"/>
        <end position="232"/>
    </location>
</feature>
<keyword evidence="2" id="KW-0732">Signal</keyword>
<feature type="domain" description="Tli3-like" evidence="3">
    <location>
        <begin position="37"/>
        <end position="162"/>
    </location>
</feature>